<evidence type="ECO:0000313" key="1">
    <source>
        <dbReference type="EMBL" id="CEK09637.1"/>
    </source>
</evidence>
<gene>
    <name evidence="1" type="ORF">LHA_0544</name>
</gene>
<sequence>MPTLCVIDIFEYIPISNLAFLNQRRTGGSWERITAIAETNTVQKDQLEYRCVVAAASNLLSYKYILNNPSTLRLHDFFELSENYRNYLILLVGPLGLEPRTNGL</sequence>
<accession>A0A0A8URF8</accession>
<keyword evidence="2" id="KW-1185">Reference proteome</keyword>
<reference evidence="2" key="1">
    <citation type="submission" date="2014-09" db="EMBL/GenBank/DDBJ databases">
        <authorList>
            <person name="Gomez-Valero L."/>
        </authorList>
    </citation>
    <scope>NUCLEOTIDE SEQUENCE [LARGE SCALE GENOMIC DNA]</scope>
    <source>
        <strain evidence="2">ATCC35250</strain>
    </source>
</reference>
<organism evidence="1 2">
    <name type="scientific">Legionella hackeliae</name>
    <dbReference type="NCBI Taxonomy" id="449"/>
    <lineage>
        <taxon>Bacteria</taxon>
        <taxon>Pseudomonadati</taxon>
        <taxon>Pseudomonadota</taxon>
        <taxon>Gammaproteobacteria</taxon>
        <taxon>Legionellales</taxon>
        <taxon>Legionellaceae</taxon>
        <taxon>Legionella</taxon>
    </lineage>
</organism>
<evidence type="ECO:0000313" key="2">
    <source>
        <dbReference type="Proteomes" id="UP000032803"/>
    </source>
</evidence>
<proteinExistence type="predicted"/>
<dbReference type="HOGENOM" id="CLU_2246635_0_0_6"/>
<name>A0A0A8URF8_LEGHA</name>
<dbReference type="AlphaFoldDB" id="A0A0A8URF8"/>
<protein>
    <submittedName>
        <fullName evidence="1">Uncharacterized protein</fullName>
    </submittedName>
</protein>
<dbReference type="EMBL" id="LN681225">
    <property type="protein sequence ID" value="CEK09637.1"/>
    <property type="molecule type" value="Genomic_DNA"/>
</dbReference>
<dbReference type="Proteomes" id="UP000032803">
    <property type="component" value="Chromosome I"/>
</dbReference>
<dbReference type="KEGG" id="lha:LHA_0544"/>